<proteinExistence type="predicted"/>
<dbReference type="OrthoDB" id="237405at2"/>
<dbReference type="Proteomes" id="UP000220836">
    <property type="component" value="Unassembled WGS sequence"/>
</dbReference>
<evidence type="ECO:0000313" key="1">
    <source>
        <dbReference type="EMBL" id="SMX49249.1"/>
    </source>
</evidence>
<organism evidence="1 2">
    <name type="scientific">Pelagimonas varians</name>
    <dbReference type="NCBI Taxonomy" id="696760"/>
    <lineage>
        <taxon>Bacteria</taxon>
        <taxon>Pseudomonadati</taxon>
        <taxon>Pseudomonadota</taxon>
        <taxon>Alphaproteobacteria</taxon>
        <taxon>Rhodobacterales</taxon>
        <taxon>Roseobacteraceae</taxon>
        <taxon>Pelagimonas</taxon>
    </lineage>
</organism>
<gene>
    <name evidence="1" type="ORF">PEV8663_04144</name>
</gene>
<dbReference type="AlphaFoldDB" id="A0A238L2J8"/>
<name>A0A238L2J8_9RHOB</name>
<dbReference type="RefSeq" id="WP_097806568.1">
    <property type="nucleotide sequence ID" value="NZ_FXYH01000020.1"/>
</dbReference>
<reference evidence="1 2" key="1">
    <citation type="submission" date="2017-05" db="EMBL/GenBank/DDBJ databases">
        <authorList>
            <person name="Song R."/>
            <person name="Chenine A.L."/>
            <person name="Ruprecht R.M."/>
        </authorList>
    </citation>
    <scope>NUCLEOTIDE SEQUENCE [LARGE SCALE GENOMIC DNA]</scope>
    <source>
        <strain evidence="1 2">CECT 8663</strain>
    </source>
</reference>
<dbReference type="EMBL" id="FXYH01000020">
    <property type="protein sequence ID" value="SMX49249.1"/>
    <property type="molecule type" value="Genomic_DNA"/>
</dbReference>
<evidence type="ECO:0000313" key="2">
    <source>
        <dbReference type="Proteomes" id="UP000220836"/>
    </source>
</evidence>
<sequence length="75" mass="8403">MEIDYYKGELLIAGVSNEEFGSELRRMPFPFNEKISTSCIEIWHAVHAQFGTRAPIITQTVVELDGVATLIAIYA</sequence>
<accession>A0A238L2J8</accession>
<keyword evidence="2" id="KW-1185">Reference proteome</keyword>
<protein>
    <submittedName>
        <fullName evidence="1">Uncharacterized protein</fullName>
    </submittedName>
</protein>